<feature type="compositionally biased region" description="Basic and acidic residues" evidence="1">
    <location>
        <begin position="598"/>
        <end position="613"/>
    </location>
</feature>
<feature type="compositionally biased region" description="Basic and acidic residues" evidence="1">
    <location>
        <begin position="226"/>
        <end position="258"/>
    </location>
</feature>
<feature type="compositionally biased region" description="Polar residues" evidence="1">
    <location>
        <begin position="1101"/>
        <end position="1112"/>
    </location>
</feature>
<feature type="compositionally biased region" description="Gly residues" evidence="1">
    <location>
        <begin position="200"/>
        <end position="212"/>
    </location>
</feature>
<feature type="compositionally biased region" description="Basic and acidic residues" evidence="1">
    <location>
        <begin position="949"/>
        <end position="963"/>
    </location>
</feature>
<feature type="compositionally biased region" description="Basic and acidic residues" evidence="1">
    <location>
        <begin position="627"/>
        <end position="654"/>
    </location>
</feature>
<feature type="compositionally biased region" description="Polar residues" evidence="1">
    <location>
        <begin position="536"/>
        <end position="551"/>
    </location>
</feature>
<feature type="region of interest" description="Disordered" evidence="1">
    <location>
        <begin position="1221"/>
        <end position="1317"/>
    </location>
</feature>
<evidence type="ECO:0000313" key="3">
    <source>
        <dbReference type="Proteomes" id="UP000750711"/>
    </source>
</evidence>
<feature type="compositionally biased region" description="Basic residues" evidence="1">
    <location>
        <begin position="1"/>
        <end position="11"/>
    </location>
</feature>
<feature type="compositionally biased region" description="Basic and acidic residues" evidence="1">
    <location>
        <begin position="1019"/>
        <end position="1035"/>
    </location>
</feature>
<feature type="compositionally biased region" description="Basic and acidic residues" evidence="1">
    <location>
        <begin position="1068"/>
        <end position="1077"/>
    </location>
</feature>
<feature type="compositionally biased region" description="Low complexity" evidence="1">
    <location>
        <begin position="1042"/>
        <end position="1052"/>
    </location>
</feature>
<name>A0A9P8L516_9PEZI</name>
<evidence type="ECO:0000313" key="2">
    <source>
        <dbReference type="EMBL" id="KAH0551591.1"/>
    </source>
</evidence>
<feature type="region of interest" description="Disordered" evidence="1">
    <location>
        <begin position="134"/>
        <end position="330"/>
    </location>
</feature>
<organism evidence="2 3">
    <name type="scientific">Trichoglossum hirsutum</name>
    <dbReference type="NCBI Taxonomy" id="265104"/>
    <lineage>
        <taxon>Eukaryota</taxon>
        <taxon>Fungi</taxon>
        <taxon>Dikarya</taxon>
        <taxon>Ascomycota</taxon>
        <taxon>Pezizomycotina</taxon>
        <taxon>Geoglossomycetes</taxon>
        <taxon>Geoglossales</taxon>
        <taxon>Geoglossaceae</taxon>
        <taxon>Trichoglossum</taxon>
    </lineage>
</organism>
<proteinExistence type="predicted"/>
<accession>A0A9P8L516</accession>
<feature type="region of interest" description="Disordered" evidence="1">
    <location>
        <begin position="349"/>
        <end position="470"/>
    </location>
</feature>
<evidence type="ECO:0000256" key="1">
    <source>
        <dbReference type="SAM" id="MobiDB-lite"/>
    </source>
</evidence>
<feature type="region of interest" description="Disordered" evidence="1">
    <location>
        <begin position="483"/>
        <end position="1207"/>
    </location>
</feature>
<dbReference type="Proteomes" id="UP000750711">
    <property type="component" value="Unassembled WGS sequence"/>
</dbReference>
<feature type="compositionally biased region" description="Low complexity" evidence="1">
    <location>
        <begin position="703"/>
        <end position="723"/>
    </location>
</feature>
<feature type="compositionally biased region" description="Basic and acidic residues" evidence="1">
    <location>
        <begin position="818"/>
        <end position="832"/>
    </location>
</feature>
<gene>
    <name evidence="2" type="ORF">GP486_007191</name>
</gene>
<feature type="compositionally biased region" description="Low complexity" evidence="1">
    <location>
        <begin position="969"/>
        <end position="989"/>
    </location>
</feature>
<feature type="compositionally biased region" description="Polar residues" evidence="1">
    <location>
        <begin position="761"/>
        <end position="772"/>
    </location>
</feature>
<keyword evidence="3" id="KW-1185">Reference proteome</keyword>
<feature type="compositionally biased region" description="Pro residues" evidence="1">
    <location>
        <begin position="510"/>
        <end position="521"/>
    </location>
</feature>
<feature type="compositionally biased region" description="Polar residues" evidence="1">
    <location>
        <begin position="803"/>
        <end position="817"/>
    </location>
</feature>
<feature type="compositionally biased region" description="Low complexity" evidence="1">
    <location>
        <begin position="1179"/>
        <end position="1192"/>
    </location>
</feature>
<feature type="compositionally biased region" description="Polar residues" evidence="1">
    <location>
        <begin position="1005"/>
        <end position="1018"/>
    </location>
</feature>
<feature type="region of interest" description="Disordered" evidence="1">
    <location>
        <begin position="1"/>
        <end position="66"/>
    </location>
</feature>
<feature type="compositionally biased region" description="Polar residues" evidence="1">
    <location>
        <begin position="278"/>
        <end position="303"/>
    </location>
</feature>
<feature type="compositionally biased region" description="Polar residues" evidence="1">
    <location>
        <begin position="351"/>
        <end position="377"/>
    </location>
</feature>
<reference evidence="2" key="1">
    <citation type="submission" date="2021-03" db="EMBL/GenBank/DDBJ databases">
        <title>Comparative genomics and phylogenomic investigation of the class Geoglossomycetes provide insights into ecological specialization and systematics.</title>
        <authorList>
            <person name="Melie T."/>
            <person name="Pirro S."/>
            <person name="Miller A.N."/>
            <person name="Quandt A."/>
        </authorList>
    </citation>
    <scope>NUCLEOTIDE SEQUENCE</scope>
    <source>
        <strain evidence="2">CAQ_001_2017</strain>
    </source>
</reference>
<comment type="caution">
    <text evidence="2">The sequence shown here is derived from an EMBL/GenBank/DDBJ whole genome shotgun (WGS) entry which is preliminary data.</text>
</comment>
<feature type="compositionally biased region" description="Gly residues" evidence="1">
    <location>
        <begin position="158"/>
        <end position="172"/>
    </location>
</feature>
<sequence length="1371" mass="146620">MMHRLRTRKKAKEGNAASRRPSDESEVPPLPSAGGKSFRWGKSQQAEPRPEFDLTHALPPTEDFRTSLLMPKMSARFSMLREQDDPNTKIGKANDDSVLFPKRSSRYMEFGPWPSGAKGSTNLADIMEVSSIKGSIRPPFANGNGSSEDIGTDDDSTNGGGVMTRSRGGGDGNTMFGGRQKVYKIPVGSASSKNPSSAGGDQGSGRGMGGGKFLYENDLAMSSFQRLRETQRERGGEMDQKEGGEEAELHLHQIERGDSPPLSGYNKNRETSSSTTSGPSNTRISTAATSVTSQYGGNNSQPSGIPPAMPSPTAVERSATKSRRPLYEQGLDQHLYEQQSHAINKMDILSRQRTVNGGTPQSQSPQLNHAGSASNLNELHLRSMSPTQMSDATGMRAQSPPPVSAPAIGPFNFGIAEPSTDRSMSEDSSPIAGSGRDRHDPPSSRPFNAAEGNGFPNPWPATSSQPDDGGVAAVALSAFARQRKQYDEQQYSQRQLLMHSGREAQSAPRSLPPQVPAPDPPITARMRGDAGATAAGSRSNSLTRRQYQPPTELSPRKTNRSPPSDMYRLRAGEDGAAQSNGTFTFLDFSSPESEDVSTFDHQHPTKPIRRPDGRYNQYFPPQAQRVPLDERPTNLRIPEPHVRPIQEVVSHEDAAIPTINSRDRKVSLPDSVRSSDEEGSDSPTLGPDGGLNLLVRRHLRSDSGLSSVYGGAGGAAAPSFYGASNGGANGVRSSRSGSGPGPGPGPAAGAGKDASTRESRTTQQSVDSSSGNPFEFEDWDGGYFGEAESNSSISPTGPRLANGSVQQPPHSVGSQLHQEQRGAPRKGGDKPATRGGPTKDVGVETHYTTKMANADAQREQDDFANELAQRRKRIQDNLKSYAERERSMSPAPGTSAGTPAMEYIKESPIRAGSPFGIRNPKTNRAPEVSSSKAKKLLGLGVNNVNGSPRAEDDFWKREEERMLYDVVKSPKSPKQSTTTTTSSSSSSSSPSPPPQSTLPAAESVQPPNSKQIDQQQSPPRKEGLRRDEDVPDSSRSRPTPRPSRLSSSSPNSGRERSGSGNSGGTRNGDIKYRDDLQRAMAIGIGSSTSLPEEPPIDRKYNNPSRPASQQQLAHMPGSGPVAPRSGRSRSNSKSTFPGAFDSNDILAFQTTGMPPRPSPSPITPYSANSTPSLYETPITSAAATPTKGTTPGFQSAGRIPSGRKRSVNKADISEPIFLSATSTITTVNLPPGASLKNGSENAPPIPPLNPRRRRLTTTTQTVFGAFSRSEKNDHHAPPVPIAEASLPEERSTFSADEESSRPKPRAKLRKTSSEGGNLNARARHQAMMAPSPAMPTFPAGTPMMSPSPIIPTYANNTNMIPQQQVVEGGMF</sequence>
<protein>
    <submittedName>
        <fullName evidence="2">Uncharacterized protein</fullName>
    </submittedName>
</protein>
<dbReference type="EMBL" id="JAGHQM010001902">
    <property type="protein sequence ID" value="KAH0551591.1"/>
    <property type="molecule type" value="Genomic_DNA"/>
</dbReference>